<dbReference type="InterPro" id="IPR001647">
    <property type="entry name" value="HTH_TetR"/>
</dbReference>
<dbReference type="OrthoDB" id="9796019at2"/>
<dbReference type="PROSITE" id="PS01081">
    <property type="entry name" value="HTH_TETR_1"/>
    <property type="match status" value="1"/>
</dbReference>
<evidence type="ECO:0000256" key="1">
    <source>
        <dbReference type="ARBA" id="ARBA00023015"/>
    </source>
</evidence>
<evidence type="ECO:0000313" key="7">
    <source>
        <dbReference type="EMBL" id="RZS63186.1"/>
    </source>
</evidence>
<dbReference type="InterPro" id="IPR023772">
    <property type="entry name" value="DNA-bd_HTH_TetR-type_CS"/>
</dbReference>
<dbReference type="InterPro" id="IPR036271">
    <property type="entry name" value="Tet_transcr_reg_TetR-rel_C_sf"/>
</dbReference>
<keyword evidence="1" id="KW-0805">Transcription regulation</keyword>
<gene>
    <name evidence="7" type="ORF">EV386_3548</name>
</gene>
<protein>
    <submittedName>
        <fullName evidence="7">TetR family transcriptional regulator</fullName>
    </submittedName>
</protein>
<evidence type="ECO:0000256" key="2">
    <source>
        <dbReference type="ARBA" id="ARBA00023125"/>
    </source>
</evidence>
<dbReference type="PRINTS" id="PR00455">
    <property type="entry name" value="HTHTETR"/>
</dbReference>
<feature type="DNA-binding region" description="H-T-H motif" evidence="4">
    <location>
        <begin position="46"/>
        <end position="65"/>
    </location>
</feature>
<dbReference type="Pfam" id="PF16859">
    <property type="entry name" value="TetR_C_11"/>
    <property type="match status" value="1"/>
</dbReference>
<dbReference type="Pfam" id="PF00440">
    <property type="entry name" value="TetR_N"/>
    <property type="match status" value="1"/>
</dbReference>
<feature type="domain" description="HTH tetR-type" evidence="6">
    <location>
        <begin position="23"/>
        <end position="83"/>
    </location>
</feature>
<dbReference type="AlphaFoldDB" id="A0A4Q7M5E2"/>
<dbReference type="Proteomes" id="UP000293852">
    <property type="component" value="Unassembled WGS sequence"/>
</dbReference>
<reference evidence="7 8" key="1">
    <citation type="submission" date="2019-02" db="EMBL/GenBank/DDBJ databases">
        <title>Sequencing the genomes of 1000 actinobacteria strains.</title>
        <authorList>
            <person name="Klenk H.-P."/>
        </authorList>
    </citation>
    <scope>NUCLEOTIDE SEQUENCE [LARGE SCALE GENOMIC DNA]</scope>
    <source>
        <strain evidence="7 8">DSM 16932</strain>
    </source>
</reference>
<dbReference type="Gene3D" id="1.10.10.60">
    <property type="entry name" value="Homeodomain-like"/>
    <property type="match status" value="1"/>
</dbReference>
<dbReference type="SUPFAM" id="SSF48498">
    <property type="entry name" value="Tetracyclin repressor-like, C-terminal domain"/>
    <property type="match status" value="1"/>
</dbReference>
<dbReference type="EMBL" id="SGWX01000001">
    <property type="protein sequence ID" value="RZS63186.1"/>
    <property type="molecule type" value="Genomic_DNA"/>
</dbReference>
<dbReference type="SUPFAM" id="SSF46689">
    <property type="entry name" value="Homeodomain-like"/>
    <property type="match status" value="1"/>
</dbReference>
<evidence type="ECO:0000313" key="8">
    <source>
        <dbReference type="Proteomes" id="UP000293852"/>
    </source>
</evidence>
<name>A0A4Q7M5E2_9MICO</name>
<evidence type="ECO:0000256" key="4">
    <source>
        <dbReference type="PROSITE-ProRule" id="PRU00335"/>
    </source>
</evidence>
<proteinExistence type="predicted"/>
<organism evidence="7 8">
    <name type="scientific">Xylanimonas ulmi</name>
    <dbReference type="NCBI Taxonomy" id="228973"/>
    <lineage>
        <taxon>Bacteria</taxon>
        <taxon>Bacillati</taxon>
        <taxon>Actinomycetota</taxon>
        <taxon>Actinomycetes</taxon>
        <taxon>Micrococcales</taxon>
        <taxon>Promicromonosporaceae</taxon>
        <taxon>Xylanimonas</taxon>
    </lineage>
</organism>
<dbReference type="InterPro" id="IPR009057">
    <property type="entry name" value="Homeodomain-like_sf"/>
</dbReference>
<dbReference type="Gene3D" id="1.10.357.10">
    <property type="entry name" value="Tetracycline Repressor, domain 2"/>
    <property type="match status" value="1"/>
</dbReference>
<dbReference type="InterPro" id="IPR011075">
    <property type="entry name" value="TetR_C"/>
</dbReference>
<dbReference type="InterPro" id="IPR050109">
    <property type="entry name" value="HTH-type_TetR-like_transc_reg"/>
</dbReference>
<keyword evidence="3" id="KW-0804">Transcription</keyword>
<dbReference type="RefSeq" id="WP_130416578.1">
    <property type="nucleotide sequence ID" value="NZ_SGWX01000001.1"/>
</dbReference>
<dbReference type="GO" id="GO:0003700">
    <property type="term" value="F:DNA-binding transcription factor activity"/>
    <property type="evidence" value="ECO:0007669"/>
    <property type="project" value="TreeGrafter"/>
</dbReference>
<feature type="region of interest" description="Disordered" evidence="5">
    <location>
        <begin position="1"/>
        <end position="22"/>
    </location>
</feature>
<comment type="caution">
    <text evidence="7">The sequence shown here is derived from an EMBL/GenBank/DDBJ whole genome shotgun (WGS) entry which is preliminary data.</text>
</comment>
<keyword evidence="8" id="KW-1185">Reference proteome</keyword>
<accession>A0A4Q7M5E2</accession>
<dbReference type="PANTHER" id="PTHR30055:SF148">
    <property type="entry name" value="TETR-FAMILY TRANSCRIPTIONAL REGULATOR"/>
    <property type="match status" value="1"/>
</dbReference>
<keyword evidence="2 4" id="KW-0238">DNA-binding</keyword>
<dbReference type="PROSITE" id="PS50977">
    <property type="entry name" value="HTH_TETR_2"/>
    <property type="match status" value="1"/>
</dbReference>
<dbReference type="GO" id="GO:0000976">
    <property type="term" value="F:transcription cis-regulatory region binding"/>
    <property type="evidence" value="ECO:0007669"/>
    <property type="project" value="TreeGrafter"/>
</dbReference>
<evidence type="ECO:0000256" key="3">
    <source>
        <dbReference type="ARBA" id="ARBA00023163"/>
    </source>
</evidence>
<sequence length="209" mass="22302">MASSVAGTPRRPRAARAGRPRDLTRDADILEAARAELAAHGYERMTMAGVATRAGAGKATVYRRWPSKAELVIDTIACTARAALRLEDVPDTGSLRGDLDALRALKHKDEGVWEALAGIAAELQHSPELAAVAKERLVRPRVAVVRGLLARAQERGELAAGLDLDLLALVPTAMLAYQLVMDRQGLDDAFLRSLTDGLLVPLATGGRGR</sequence>
<dbReference type="PANTHER" id="PTHR30055">
    <property type="entry name" value="HTH-TYPE TRANSCRIPTIONAL REGULATOR RUTR"/>
    <property type="match status" value="1"/>
</dbReference>
<evidence type="ECO:0000259" key="6">
    <source>
        <dbReference type="PROSITE" id="PS50977"/>
    </source>
</evidence>
<evidence type="ECO:0000256" key="5">
    <source>
        <dbReference type="SAM" id="MobiDB-lite"/>
    </source>
</evidence>